<keyword evidence="1" id="KW-0812">Transmembrane</keyword>
<dbReference type="Pfam" id="PF01569">
    <property type="entry name" value="PAP2"/>
    <property type="match status" value="1"/>
</dbReference>
<feature type="transmembrane region" description="Helical" evidence="1">
    <location>
        <begin position="156"/>
        <end position="177"/>
    </location>
</feature>
<evidence type="ECO:0000256" key="1">
    <source>
        <dbReference type="SAM" id="Phobius"/>
    </source>
</evidence>
<dbReference type="InterPro" id="IPR036938">
    <property type="entry name" value="PAP2/HPO_sf"/>
</dbReference>
<reference evidence="3" key="1">
    <citation type="submission" date="2018-05" db="EMBL/GenBank/DDBJ databases">
        <authorList>
            <person name="Lanie J.A."/>
            <person name="Ng W.-L."/>
            <person name="Kazmierczak K.M."/>
            <person name="Andrzejewski T.M."/>
            <person name="Davidsen T.M."/>
            <person name="Wayne K.J."/>
            <person name="Tettelin H."/>
            <person name="Glass J.I."/>
            <person name="Rusch D."/>
            <person name="Podicherti R."/>
            <person name="Tsui H.-C.T."/>
            <person name="Winkler M.E."/>
        </authorList>
    </citation>
    <scope>NUCLEOTIDE SEQUENCE</scope>
</reference>
<dbReference type="InterPro" id="IPR000326">
    <property type="entry name" value="PAP2/HPO"/>
</dbReference>
<dbReference type="AlphaFoldDB" id="A0A381WYX8"/>
<feature type="domain" description="Phosphatidic acid phosphatase type 2/haloperoxidase" evidence="2">
    <location>
        <begin position="60"/>
        <end position="171"/>
    </location>
</feature>
<evidence type="ECO:0000313" key="3">
    <source>
        <dbReference type="EMBL" id="SVA57684.1"/>
    </source>
</evidence>
<gene>
    <name evidence="3" type="ORF">METZ01_LOCUS110538</name>
</gene>
<name>A0A381WYX8_9ZZZZ</name>
<dbReference type="EMBL" id="UINC01013331">
    <property type="protein sequence ID" value="SVA57684.1"/>
    <property type="molecule type" value="Genomic_DNA"/>
</dbReference>
<dbReference type="Gene3D" id="1.20.144.10">
    <property type="entry name" value="Phosphatidic acid phosphatase type 2/haloperoxidase"/>
    <property type="match status" value="2"/>
</dbReference>
<feature type="transmembrane region" description="Helical" evidence="1">
    <location>
        <begin position="134"/>
        <end position="150"/>
    </location>
</feature>
<keyword evidence="1" id="KW-0472">Membrane</keyword>
<feature type="transmembrane region" description="Helical" evidence="1">
    <location>
        <begin position="103"/>
        <end position="127"/>
    </location>
</feature>
<accession>A0A381WYX8</accession>
<dbReference type="GO" id="GO:0042392">
    <property type="term" value="F:sphingosine-1-phosphate phosphatase activity"/>
    <property type="evidence" value="ECO:0007669"/>
    <property type="project" value="TreeGrafter"/>
</dbReference>
<proteinExistence type="predicted"/>
<dbReference type="PANTHER" id="PTHR14969:SF13">
    <property type="entry name" value="AT30094P"/>
    <property type="match status" value="1"/>
</dbReference>
<dbReference type="SMART" id="SM00014">
    <property type="entry name" value="acidPPc"/>
    <property type="match status" value="1"/>
</dbReference>
<protein>
    <recommendedName>
        <fullName evidence="2">Phosphatidic acid phosphatase type 2/haloperoxidase domain-containing protein</fullName>
    </recommendedName>
</protein>
<feature type="transmembrane region" description="Helical" evidence="1">
    <location>
        <begin position="27"/>
        <end position="49"/>
    </location>
</feature>
<dbReference type="SUPFAM" id="SSF48317">
    <property type="entry name" value="Acid phosphatase/Vanadium-dependent haloperoxidase"/>
    <property type="match status" value="1"/>
</dbReference>
<feature type="transmembrane region" description="Helical" evidence="1">
    <location>
        <begin position="61"/>
        <end position="83"/>
    </location>
</feature>
<sequence length="193" mass="22469">MLNQLIQCDHRLFHYINGTLSNSFFDWFMPAITNQNNWTLPLLVLIYWLLFRGDKRGRITFVILIVTVIFIDAVAAQIIKPFIGRIRPSHAMPEMINLLVPRGGQFSFVSNHSANAFGLSVILGYFYPNWKWKVTALAFIIAFSRVYVGVHYPADIFFGALFGYGSAWMILSFWVMIKMKELKKGRDWVWYET</sequence>
<dbReference type="PANTHER" id="PTHR14969">
    <property type="entry name" value="SPHINGOSINE-1-PHOSPHATE PHOSPHOHYDROLASE"/>
    <property type="match status" value="1"/>
</dbReference>
<organism evidence="3">
    <name type="scientific">marine metagenome</name>
    <dbReference type="NCBI Taxonomy" id="408172"/>
    <lineage>
        <taxon>unclassified sequences</taxon>
        <taxon>metagenomes</taxon>
        <taxon>ecological metagenomes</taxon>
    </lineage>
</organism>
<keyword evidence="1" id="KW-1133">Transmembrane helix</keyword>
<evidence type="ECO:0000259" key="2">
    <source>
        <dbReference type="SMART" id="SM00014"/>
    </source>
</evidence>